<feature type="transmembrane region" description="Helical" evidence="2">
    <location>
        <begin position="170"/>
        <end position="192"/>
    </location>
</feature>
<sequence length="583" mass="65892">MIDFDVFDTRDLLIRGKESFPAGENATDTVIAGVHLNATALDIANYTFYPSNNTLSNGSDCYLAFTPLQPAFVHPNASFVNATSCYSSIYPIGPRGFAGIGIGVVYALAIVLSLVCLTKHGALYLPVTRRFFPIGRRWQWYWACFVSACALISLFSNVDIERYFLQDLPIVLTVFFWYLMCVGTMAVVWEAVRHWGSWLERQYIDPNPFVYREDDRRAKVEFWLPMWFYFWVWMNFFLVVPRDWNFVRSQGYAEQIKDYTIPNATSTRFKAGAFCLVIAWATILFSLRHSIHHYKPRHRGILNGAVGFLGAVPLRFVLLIALSAAMIAYQILISFTWDLSLVVARGANIPAVIAWGYGPTVLILYVQIIYGFVAPNEDKELLRQRRERGENNDRELGIARKPAWWRRVRGDHLRSVRDMINQNVNEVGGKRGVGRRAEDPAELQIRLEAERSALNDDGLELGRLPANSTNPQQDGAGVRKLGTSATAAVDPHGQRYKGTNESRHSERIVQNAAGLLFPNDAAAERARRAASLMEDGPPLPYPDLERQHRSQGERPESAHRSNSASTTQSINARPQQVRSMLDI</sequence>
<accession>A0A7S9PTH3</accession>
<proteinExistence type="predicted"/>
<dbReference type="Proteomes" id="UP000594364">
    <property type="component" value="Chromosome 2"/>
</dbReference>
<reference evidence="3 4" key="1">
    <citation type="journal article" date="2018" name="PLoS Genet.">
        <title>Repeat elements organise 3D genome structure and mediate transcription in the filamentous fungus Epichloe festucae.</title>
        <authorList>
            <person name="Winter D.J."/>
            <person name="Ganley A.R.D."/>
            <person name="Young C.A."/>
            <person name="Liachko I."/>
            <person name="Schardl C.L."/>
            <person name="Dupont P.Y."/>
            <person name="Berry D."/>
            <person name="Ram A."/>
            <person name="Scott B."/>
            <person name="Cox M.P."/>
        </authorList>
    </citation>
    <scope>NUCLEOTIDE SEQUENCE [LARGE SCALE GENOMIC DNA]</scope>
    <source>
        <strain evidence="3 4">Fl1</strain>
    </source>
</reference>
<feature type="transmembrane region" description="Helical" evidence="2">
    <location>
        <begin position="269"/>
        <end position="287"/>
    </location>
</feature>
<evidence type="ECO:0000313" key="4">
    <source>
        <dbReference type="Proteomes" id="UP000594364"/>
    </source>
</evidence>
<dbReference type="AlphaFoldDB" id="A0A7S9PTH3"/>
<keyword evidence="4" id="KW-1185">Reference proteome</keyword>
<evidence type="ECO:0000313" key="3">
    <source>
        <dbReference type="EMBL" id="QPG95491.1"/>
    </source>
</evidence>
<feature type="region of interest" description="Disordered" evidence="1">
    <location>
        <begin position="484"/>
        <end position="505"/>
    </location>
</feature>
<feature type="transmembrane region" description="Helical" evidence="2">
    <location>
        <begin position="96"/>
        <end position="117"/>
    </location>
</feature>
<keyword evidence="2" id="KW-0812">Transmembrane</keyword>
<dbReference type="EMBL" id="CP031386">
    <property type="protein sequence ID" value="QPG95491.1"/>
    <property type="molecule type" value="Genomic_DNA"/>
</dbReference>
<organism evidence="3 4">
    <name type="scientific">Epichloe festucae (strain Fl1)</name>
    <dbReference type="NCBI Taxonomy" id="877507"/>
    <lineage>
        <taxon>Eukaryota</taxon>
        <taxon>Fungi</taxon>
        <taxon>Dikarya</taxon>
        <taxon>Ascomycota</taxon>
        <taxon>Pezizomycotina</taxon>
        <taxon>Sordariomycetes</taxon>
        <taxon>Hypocreomycetidae</taxon>
        <taxon>Hypocreales</taxon>
        <taxon>Clavicipitaceae</taxon>
        <taxon>Epichloe</taxon>
    </lineage>
</organism>
<feature type="region of interest" description="Disordered" evidence="1">
    <location>
        <begin position="527"/>
        <end position="583"/>
    </location>
</feature>
<protein>
    <submittedName>
        <fullName evidence="3">Uncharacterized protein</fullName>
    </submittedName>
</protein>
<gene>
    <name evidence="3" type="ORF">C2857_000948</name>
</gene>
<feature type="compositionally biased region" description="Basic and acidic residues" evidence="1">
    <location>
        <begin position="543"/>
        <end position="559"/>
    </location>
</feature>
<feature type="compositionally biased region" description="Polar residues" evidence="1">
    <location>
        <begin position="560"/>
        <end position="583"/>
    </location>
</feature>
<keyword evidence="2" id="KW-0472">Membrane</keyword>
<feature type="transmembrane region" description="Helical" evidence="2">
    <location>
        <begin position="308"/>
        <end position="332"/>
    </location>
</feature>
<feature type="transmembrane region" description="Helical" evidence="2">
    <location>
        <begin position="138"/>
        <end position="158"/>
    </location>
</feature>
<evidence type="ECO:0000256" key="2">
    <source>
        <dbReference type="SAM" id="Phobius"/>
    </source>
</evidence>
<dbReference type="InterPro" id="IPR018830">
    <property type="entry name" value="DUF2434"/>
</dbReference>
<feature type="transmembrane region" description="Helical" evidence="2">
    <location>
        <begin position="352"/>
        <end position="373"/>
    </location>
</feature>
<name>A0A7S9PTH3_EPIFF</name>
<evidence type="ECO:0000256" key="1">
    <source>
        <dbReference type="SAM" id="MobiDB-lite"/>
    </source>
</evidence>
<dbReference type="Pfam" id="PF10361">
    <property type="entry name" value="DUF2434"/>
    <property type="match status" value="1"/>
</dbReference>
<keyword evidence="2" id="KW-1133">Transmembrane helix</keyword>
<feature type="transmembrane region" description="Helical" evidence="2">
    <location>
        <begin position="222"/>
        <end position="240"/>
    </location>
</feature>
<dbReference type="OrthoDB" id="5308502at2759"/>